<keyword evidence="2" id="KW-1185">Reference proteome</keyword>
<sequence>MTLSPVISGAGLTEDKVIRPENLADGTRSDAVHGPRLKIHEYSTWNIATTGGFIVVNIDTFKLEIGGGTSVLTGGIDAMFVADDFPEFGTDLVTTLTSLDVQDFSHDFGEN</sequence>
<evidence type="ECO:0000313" key="2">
    <source>
        <dbReference type="Proteomes" id="UP000243975"/>
    </source>
</evidence>
<dbReference type="AlphaFoldDB" id="A0A103YDY8"/>
<dbReference type="EMBL" id="LEKV01001508">
    <property type="protein sequence ID" value="KVI07329.1"/>
    <property type="molecule type" value="Genomic_DNA"/>
</dbReference>
<proteinExistence type="predicted"/>
<comment type="caution">
    <text evidence="1">The sequence shown here is derived from an EMBL/GenBank/DDBJ whole genome shotgun (WGS) entry which is preliminary data.</text>
</comment>
<protein>
    <submittedName>
        <fullName evidence="1">Uncharacterized protein</fullName>
    </submittedName>
</protein>
<dbReference type="Proteomes" id="UP000243975">
    <property type="component" value="Unassembled WGS sequence"/>
</dbReference>
<organism evidence="1 2">
    <name type="scientific">Cynara cardunculus var. scolymus</name>
    <name type="common">Globe artichoke</name>
    <name type="synonym">Cynara scolymus</name>
    <dbReference type="NCBI Taxonomy" id="59895"/>
    <lineage>
        <taxon>Eukaryota</taxon>
        <taxon>Viridiplantae</taxon>
        <taxon>Streptophyta</taxon>
        <taxon>Embryophyta</taxon>
        <taxon>Tracheophyta</taxon>
        <taxon>Spermatophyta</taxon>
        <taxon>Magnoliopsida</taxon>
        <taxon>eudicotyledons</taxon>
        <taxon>Gunneridae</taxon>
        <taxon>Pentapetalae</taxon>
        <taxon>asterids</taxon>
        <taxon>campanulids</taxon>
        <taxon>Asterales</taxon>
        <taxon>Asteraceae</taxon>
        <taxon>Carduoideae</taxon>
        <taxon>Cardueae</taxon>
        <taxon>Carduinae</taxon>
        <taxon>Cynara</taxon>
    </lineage>
</organism>
<name>A0A103YDY8_CYNCS</name>
<accession>A0A103YDY8</accession>
<evidence type="ECO:0000313" key="1">
    <source>
        <dbReference type="EMBL" id="KVI07329.1"/>
    </source>
</evidence>
<gene>
    <name evidence="1" type="ORF">Ccrd_014289</name>
</gene>
<dbReference type="Gramene" id="KVI07329">
    <property type="protein sequence ID" value="KVI07329"/>
    <property type="gene ID" value="Ccrd_014289"/>
</dbReference>
<reference evidence="1 2" key="1">
    <citation type="journal article" date="2016" name="Sci. Rep.">
        <title>The genome sequence of the outbreeding globe artichoke constructed de novo incorporating a phase-aware low-pass sequencing strategy of F1 progeny.</title>
        <authorList>
            <person name="Scaglione D."/>
            <person name="Reyes-Chin-Wo S."/>
            <person name="Acquadro A."/>
            <person name="Froenicke L."/>
            <person name="Portis E."/>
            <person name="Beitel C."/>
            <person name="Tirone M."/>
            <person name="Mauro R."/>
            <person name="Lo Monaco A."/>
            <person name="Mauromicale G."/>
            <person name="Faccioli P."/>
            <person name="Cattivelli L."/>
            <person name="Rieseberg L."/>
            <person name="Michelmore R."/>
            <person name="Lanteri S."/>
        </authorList>
    </citation>
    <scope>NUCLEOTIDE SEQUENCE [LARGE SCALE GENOMIC DNA]</scope>
    <source>
        <strain evidence="1">2C</strain>
    </source>
</reference>